<feature type="transmembrane region" description="Helical" evidence="1">
    <location>
        <begin position="348"/>
        <end position="366"/>
    </location>
</feature>
<protein>
    <recommendedName>
        <fullName evidence="4">Glycosyltransferase RgtA/B/C/D-like domain-containing protein</fullName>
    </recommendedName>
</protein>
<name>A0A089NAB5_9BACL</name>
<dbReference type="Proteomes" id="UP000029507">
    <property type="component" value="Chromosome"/>
</dbReference>
<feature type="transmembrane region" description="Helical" evidence="1">
    <location>
        <begin position="242"/>
        <end position="257"/>
    </location>
</feature>
<evidence type="ECO:0000313" key="2">
    <source>
        <dbReference type="EMBL" id="AIQ65799.1"/>
    </source>
</evidence>
<keyword evidence="3" id="KW-1185">Reference proteome</keyword>
<evidence type="ECO:0008006" key="4">
    <source>
        <dbReference type="Google" id="ProtNLM"/>
    </source>
</evidence>
<sequence length="634" mass="73167">MLKRTLTRSLDSKWLISCIFFVLIFMSGVFIFNNTPKISGLLICSSILFFYFSIICWSLEVNGFFAFLKRLNKLDIICSFFVFILITAFVFAEVSRDRFVYFWDFGGYWGVTIEHSRNFFLFPSQMLHSLYISINESEYNNIIPTLLALPMKIMGESFVSYVLLILIMFVFPMALILSYCFCKLAKIDETIKLPFSVILLIILSLPMLYLPLFFGYLDGVCLLAIAILWLTTLEINWYKLDFKKYFVIAVMLMLLILQRRYFAFFAVGFVAAMIIFILFKMIQEKDRRFQILKYFIINISLPAIVSLGVLLVFFKGFLKQSLFGNFSIAYSAYSIGNYTDNFVITGKSMGLFICLLLALGVIIGATKKELRPYAAMFFSSFGITQILFFRIQNMGIHHRYLLFSQILLLVLICTGWFYNRFFPKRRNLYIGAIVLLFLINSSYSFGFVPISKIGSILYSNESYRPKIRNDIAQLQLLDNDLKAMSDSSGAHIYVVASSSLLNDDILRKLYLPDTLNYILTLDASSNVDLRDGFPSDFLTADIVVVADPIQYHLTPSDQQVVGILANEFLNNGIIGDNFDFVKDYTIEQNIKVKIFQKKTPFTKDELQYLSDKFDYYYSDFPDLFKNRILSSPPS</sequence>
<feature type="transmembrane region" description="Helical" evidence="1">
    <location>
        <begin position="294"/>
        <end position="314"/>
    </location>
</feature>
<dbReference type="AlphaFoldDB" id="A0A089NAB5"/>
<evidence type="ECO:0000256" key="1">
    <source>
        <dbReference type="SAM" id="Phobius"/>
    </source>
</evidence>
<keyword evidence="1" id="KW-0812">Transmembrane</keyword>
<evidence type="ECO:0000313" key="3">
    <source>
        <dbReference type="Proteomes" id="UP000029507"/>
    </source>
</evidence>
<accession>A0A089NAB5</accession>
<dbReference type="KEGG" id="pste:PSTEL_24515"/>
<feature type="transmembrane region" description="Helical" evidence="1">
    <location>
        <begin position="38"/>
        <end position="59"/>
    </location>
</feature>
<reference evidence="2 3" key="1">
    <citation type="submission" date="2014-08" db="EMBL/GenBank/DDBJ databases">
        <title>Comparative genomics of the Paenibacillus odorifer group.</title>
        <authorList>
            <person name="den Bakker H.C."/>
            <person name="Tsai Y.-C."/>
            <person name="Martin N."/>
            <person name="Korlach J."/>
            <person name="Wiedmann M."/>
        </authorList>
    </citation>
    <scope>NUCLEOTIDE SEQUENCE [LARGE SCALE GENOMIC DNA]</scope>
    <source>
        <strain evidence="2 3">DSM 14472</strain>
    </source>
</reference>
<dbReference type="STRING" id="169760.PSTEL_24515"/>
<dbReference type="EMBL" id="CP009286">
    <property type="protein sequence ID" value="AIQ65799.1"/>
    <property type="molecule type" value="Genomic_DNA"/>
</dbReference>
<feature type="transmembrane region" description="Helical" evidence="1">
    <location>
        <begin position="158"/>
        <end position="181"/>
    </location>
</feature>
<organism evidence="2 3">
    <name type="scientific">Paenibacillus stellifer</name>
    <dbReference type="NCBI Taxonomy" id="169760"/>
    <lineage>
        <taxon>Bacteria</taxon>
        <taxon>Bacillati</taxon>
        <taxon>Bacillota</taxon>
        <taxon>Bacilli</taxon>
        <taxon>Bacillales</taxon>
        <taxon>Paenibacillaceae</taxon>
        <taxon>Paenibacillus</taxon>
    </lineage>
</organism>
<feature type="transmembrane region" description="Helical" evidence="1">
    <location>
        <begin position="193"/>
        <end position="210"/>
    </location>
</feature>
<feature type="transmembrane region" description="Helical" evidence="1">
    <location>
        <begin position="71"/>
        <end position="92"/>
    </location>
</feature>
<keyword evidence="1" id="KW-1133">Transmembrane helix</keyword>
<feature type="transmembrane region" description="Helical" evidence="1">
    <location>
        <begin position="430"/>
        <end position="450"/>
    </location>
</feature>
<dbReference type="HOGENOM" id="CLU_026229_0_0_9"/>
<feature type="transmembrane region" description="Helical" evidence="1">
    <location>
        <begin position="373"/>
        <end position="391"/>
    </location>
</feature>
<proteinExistence type="predicted"/>
<feature type="transmembrane region" description="Helical" evidence="1">
    <location>
        <begin position="216"/>
        <end position="235"/>
    </location>
</feature>
<feature type="transmembrane region" description="Helical" evidence="1">
    <location>
        <begin position="12"/>
        <end position="32"/>
    </location>
</feature>
<keyword evidence="1" id="KW-0472">Membrane</keyword>
<feature type="transmembrane region" description="Helical" evidence="1">
    <location>
        <begin position="263"/>
        <end position="282"/>
    </location>
</feature>
<feature type="transmembrane region" description="Helical" evidence="1">
    <location>
        <begin position="397"/>
        <end position="418"/>
    </location>
</feature>
<gene>
    <name evidence="2" type="ORF">PSTEL_24515</name>
</gene>